<protein>
    <submittedName>
        <fullName evidence="1">Uncharacterized protein</fullName>
    </submittedName>
</protein>
<evidence type="ECO:0000313" key="2">
    <source>
        <dbReference type="Proteomes" id="UP001501787"/>
    </source>
</evidence>
<proteinExistence type="predicted"/>
<dbReference type="RefSeq" id="WP_201504462.1">
    <property type="nucleotide sequence ID" value="NZ_BAAAFR010000008.1"/>
</dbReference>
<reference evidence="1 2" key="1">
    <citation type="journal article" date="2019" name="Int. J. Syst. Evol. Microbiol.">
        <title>The Global Catalogue of Microorganisms (GCM) 10K type strain sequencing project: providing services to taxonomists for standard genome sequencing and annotation.</title>
        <authorList>
            <consortium name="The Broad Institute Genomics Platform"/>
            <consortium name="The Broad Institute Genome Sequencing Center for Infectious Disease"/>
            <person name="Wu L."/>
            <person name="Ma J."/>
        </authorList>
    </citation>
    <scope>NUCLEOTIDE SEQUENCE [LARGE SCALE GENOMIC DNA]</scope>
    <source>
        <strain evidence="1 2">JCM 16343</strain>
    </source>
</reference>
<gene>
    <name evidence="1" type="ORF">GCM10009129_22830</name>
</gene>
<keyword evidence="2" id="KW-1185">Reference proteome</keyword>
<evidence type="ECO:0000313" key="1">
    <source>
        <dbReference type="EMBL" id="GAA0324453.1"/>
    </source>
</evidence>
<organism evidence="1 2">
    <name type="scientific">Psychrobacter aestuarii</name>
    <dbReference type="NCBI Taxonomy" id="556327"/>
    <lineage>
        <taxon>Bacteria</taxon>
        <taxon>Pseudomonadati</taxon>
        <taxon>Pseudomonadota</taxon>
        <taxon>Gammaproteobacteria</taxon>
        <taxon>Moraxellales</taxon>
        <taxon>Moraxellaceae</taxon>
        <taxon>Psychrobacter</taxon>
    </lineage>
</organism>
<sequence>MPQTSYELTVTDNKTAEKITQEGGNVQGVKWININADKGTIVVTHGEDYDEAAFKSIAGL</sequence>
<dbReference type="Proteomes" id="UP001501787">
    <property type="component" value="Unassembled WGS sequence"/>
</dbReference>
<accession>A0ABN0W3Y3</accession>
<dbReference type="EMBL" id="BAAAFR010000008">
    <property type="protein sequence ID" value="GAA0324453.1"/>
    <property type="molecule type" value="Genomic_DNA"/>
</dbReference>
<comment type="caution">
    <text evidence="1">The sequence shown here is derived from an EMBL/GenBank/DDBJ whole genome shotgun (WGS) entry which is preliminary data.</text>
</comment>
<name>A0ABN0W3Y3_9GAMM</name>